<evidence type="ECO:0000256" key="10">
    <source>
        <dbReference type="ARBA" id="ARBA00022833"/>
    </source>
</evidence>
<dbReference type="PANTHER" id="PTHR48178:SF1">
    <property type="entry name" value="PEROXISOME BIOGENESIS FACTOR 2"/>
    <property type="match status" value="1"/>
</dbReference>
<organism evidence="19 20">
    <name type="scientific">Pristionchus mayeri</name>
    <dbReference type="NCBI Taxonomy" id="1317129"/>
    <lineage>
        <taxon>Eukaryota</taxon>
        <taxon>Metazoa</taxon>
        <taxon>Ecdysozoa</taxon>
        <taxon>Nematoda</taxon>
        <taxon>Chromadorea</taxon>
        <taxon>Rhabditida</taxon>
        <taxon>Rhabditina</taxon>
        <taxon>Diplogasteromorpha</taxon>
        <taxon>Diplogasteroidea</taxon>
        <taxon>Neodiplogasteridae</taxon>
        <taxon>Pristionchus</taxon>
    </lineage>
</organism>
<comment type="subcellular location">
    <subcellularLocation>
        <location evidence="1">Peroxisome membrane</location>
        <topology evidence="1">Multi-pass membrane protein</topology>
    </subcellularLocation>
</comment>
<keyword evidence="13" id="KW-0472">Membrane</keyword>
<evidence type="ECO:0000259" key="18">
    <source>
        <dbReference type="Pfam" id="PF04757"/>
    </source>
</evidence>
<name>A0AAN5I0Q8_9BILA</name>
<evidence type="ECO:0000256" key="17">
    <source>
        <dbReference type="ARBA" id="ARBA00034523"/>
    </source>
</evidence>
<evidence type="ECO:0000256" key="15">
    <source>
        <dbReference type="ARBA" id="ARBA00032511"/>
    </source>
</evidence>
<evidence type="ECO:0000313" key="19">
    <source>
        <dbReference type="EMBL" id="GMR47667.1"/>
    </source>
</evidence>
<keyword evidence="7" id="KW-0479">Metal-binding</keyword>
<evidence type="ECO:0000256" key="9">
    <source>
        <dbReference type="ARBA" id="ARBA00022786"/>
    </source>
</evidence>
<dbReference type="GO" id="GO:0005778">
    <property type="term" value="C:peroxisomal membrane"/>
    <property type="evidence" value="ECO:0007669"/>
    <property type="project" value="UniProtKB-SubCell"/>
</dbReference>
<protein>
    <recommendedName>
        <fullName evidence="17">RING-type E3 ubiquitin transferase (cysteine targeting)</fullName>
        <ecNumber evidence="17">2.3.2.36</ecNumber>
    </recommendedName>
    <alternativeName>
        <fullName evidence="15">Peroxin-2</fullName>
    </alternativeName>
</protein>
<keyword evidence="14" id="KW-0576">Peroxisome</keyword>
<dbReference type="Pfam" id="PF04757">
    <property type="entry name" value="Pex2_Pex12"/>
    <property type="match status" value="1"/>
</dbReference>
<accession>A0AAN5I0Q8</accession>
<keyword evidence="9" id="KW-0833">Ubl conjugation pathway</keyword>
<dbReference type="GO" id="GO:0061630">
    <property type="term" value="F:ubiquitin protein ligase activity"/>
    <property type="evidence" value="ECO:0007669"/>
    <property type="project" value="UniProtKB-EC"/>
</dbReference>
<feature type="non-terminal residue" evidence="19">
    <location>
        <position position="270"/>
    </location>
</feature>
<keyword evidence="20" id="KW-1185">Reference proteome</keyword>
<feature type="domain" description="Pex N-terminal" evidence="18">
    <location>
        <begin position="16"/>
        <end position="200"/>
    </location>
</feature>
<gene>
    <name evidence="19" type="ORF">PMAYCL1PPCAC_17862</name>
</gene>
<evidence type="ECO:0000256" key="8">
    <source>
        <dbReference type="ARBA" id="ARBA00022771"/>
    </source>
</evidence>
<keyword evidence="11" id="KW-0653">Protein transport</keyword>
<evidence type="ECO:0000256" key="7">
    <source>
        <dbReference type="ARBA" id="ARBA00022723"/>
    </source>
</evidence>
<evidence type="ECO:0000256" key="12">
    <source>
        <dbReference type="ARBA" id="ARBA00022989"/>
    </source>
</evidence>
<evidence type="ECO:0000256" key="3">
    <source>
        <dbReference type="ARBA" id="ARBA00008704"/>
    </source>
</evidence>
<evidence type="ECO:0000256" key="6">
    <source>
        <dbReference type="ARBA" id="ARBA00022692"/>
    </source>
</evidence>
<comment type="similarity">
    <text evidence="3">Belongs to the pex2/pex10/pex12 family.</text>
</comment>
<comment type="catalytic activity">
    <reaction evidence="16">
        <text>[E2 ubiquitin-conjugating enzyme]-S-ubiquitinyl-L-cysteine + [acceptor protein]-L-cysteine = [E2 ubiquitin-conjugating enzyme]-L-cysteine + [acceptor protein]-S-ubiquitinyl-L-cysteine.</text>
        <dbReference type="EC" id="2.3.2.36"/>
    </reaction>
</comment>
<comment type="caution">
    <text evidence="19">The sequence shown here is derived from an EMBL/GenBank/DDBJ whole genome shotgun (WGS) entry which is preliminary data.</text>
</comment>
<evidence type="ECO:0000256" key="4">
    <source>
        <dbReference type="ARBA" id="ARBA00022448"/>
    </source>
</evidence>
<keyword evidence="12" id="KW-1133">Transmembrane helix</keyword>
<dbReference type="AlphaFoldDB" id="A0AAN5I0Q8"/>
<dbReference type="Proteomes" id="UP001328107">
    <property type="component" value="Unassembled WGS sequence"/>
</dbReference>
<dbReference type="InterPro" id="IPR025654">
    <property type="entry name" value="PEX2/10"/>
</dbReference>
<keyword evidence="8" id="KW-0863">Zinc-finger</keyword>
<dbReference type="EC" id="2.3.2.36" evidence="17"/>
<sequence length="270" mass="30770">METLRVVQLDAITLNDQLSSIMKGSWQEVLHSLPPRFESTLDRLSEEIHLLIDAVLWSSMISRNSTSGQAFLDISYGPSLSRERRISHFALSLLLPYLSRRLPSVVGDHSRSGLLLRRVSLFIEMLSLMHYLHFIRSGGYSNLSERITSLRTKYDHPPTIGSMNMDEQNRELLWNLFRDGLLLVSPLGAFLYRKYQRWERKRGERMESSGDTVGCTVCGTETGVIPMEMNPCKCVACYWCVNSGERDVCVVCEMKTEGSKPLEGRKMGLK</sequence>
<keyword evidence="5" id="KW-0808">Transferase</keyword>
<reference evidence="20" key="1">
    <citation type="submission" date="2022-10" db="EMBL/GenBank/DDBJ databases">
        <title>Genome assembly of Pristionchus species.</title>
        <authorList>
            <person name="Yoshida K."/>
            <person name="Sommer R.J."/>
        </authorList>
    </citation>
    <scope>NUCLEOTIDE SEQUENCE [LARGE SCALE GENOMIC DNA]</scope>
    <source>
        <strain evidence="20">RS5460</strain>
    </source>
</reference>
<dbReference type="GO" id="GO:0008270">
    <property type="term" value="F:zinc ion binding"/>
    <property type="evidence" value="ECO:0007669"/>
    <property type="project" value="UniProtKB-KW"/>
</dbReference>
<evidence type="ECO:0000256" key="2">
    <source>
        <dbReference type="ARBA" id="ARBA00004906"/>
    </source>
</evidence>
<dbReference type="PANTHER" id="PTHR48178">
    <property type="entry name" value="PEROXISOME BIOGENESIS FACTOR 2"/>
    <property type="match status" value="1"/>
</dbReference>
<dbReference type="EMBL" id="BTRK01000004">
    <property type="protein sequence ID" value="GMR47667.1"/>
    <property type="molecule type" value="Genomic_DNA"/>
</dbReference>
<evidence type="ECO:0000256" key="1">
    <source>
        <dbReference type="ARBA" id="ARBA00004585"/>
    </source>
</evidence>
<comment type="pathway">
    <text evidence="2">Protein modification; protein ubiquitination.</text>
</comment>
<evidence type="ECO:0000256" key="14">
    <source>
        <dbReference type="ARBA" id="ARBA00023140"/>
    </source>
</evidence>
<dbReference type="InterPro" id="IPR006845">
    <property type="entry name" value="Pex_N"/>
</dbReference>
<evidence type="ECO:0000256" key="5">
    <source>
        <dbReference type="ARBA" id="ARBA00022679"/>
    </source>
</evidence>
<keyword evidence="6" id="KW-0812">Transmembrane</keyword>
<evidence type="ECO:0000313" key="20">
    <source>
        <dbReference type="Proteomes" id="UP001328107"/>
    </source>
</evidence>
<evidence type="ECO:0000256" key="13">
    <source>
        <dbReference type="ARBA" id="ARBA00023136"/>
    </source>
</evidence>
<keyword evidence="4" id="KW-0813">Transport</keyword>
<proteinExistence type="inferred from homology"/>
<keyword evidence="10" id="KW-0862">Zinc</keyword>
<evidence type="ECO:0000256" key="16">
    <source>
        <dbReference type="ARBA" id="ARBA00034438"/>
    </source>
</evidence>
<dbReference type="GO" id="GO:0016558">
    <property type="term" value="P:protein import into peroxisome matrix"/>
    <property type="evidence" value="ECO:0007669"/>
    <property type="project" value="InterPro"/>
</dbReference>
<evidence type="ECO:0000256" key="11">
    <source>
        <dbReference type="ARBA" id="ARBA00022927"/>
    </source>
</evidence>